<dbReference type="Proteomes" id="UP001055307">
    <property type="component" value="Unassembled WGS sequence"/>
</dbReference>
<reference evidence="1" key="2">
    <citation type="submission" date="2021-08" db="EMBL/GenBank/DDBJ databases">
        <authorList>
            <person name="Tani A."/>
            <person name="Ola A."/>
            <person name="Ogura Y."/>
            <person name="Katsura K."/>
            <person name="Hayashi T."/>
        </authorList>
    </citation>
    <scope>NUCLEOTIDE SEQUENCE</scope>
    <source>
        <strain evidence="1">DSM 21893</strain>
    </source>
</reference>
<dbReference type="EMBL" id="BPQF01000019">
    <property type="protein sequence ID" value="GJD41317.1"/>
    <property type="molecule type" value="Genomic_DNA"/>
</dbReference>
<name>A0AAV4ZBG3_9HYPH</name>
<reference evidence="1" key="1">
    <citation type="journal article" date="2016" name="Front. Microbiol.">
        <title>Genome Sequence of the Piezophilic, Mesophilic Sulfate-Reducing Bacterium Desulfovibrio indicus J2T.</title>
        <authorList>
            <person name="Cao J."/>
            <person name="Maignien L."/>
            <person name="Shao Z."/>
            <person name="Alain K."/>
            <person name="Jebbar M."/>
        </authorList>
    </citation>
    <scope>NUCLEOTIDE SEQUENCE</scope>
    <source>
        <strain evidence="1">DSM 21893</strain>
    </source>
</reference>
<gene>
    <name evidence="1" type="ORF">OICFNHDK_3800</name>
</gene>
<dbReference type="AlphaFoldDB" id="A0AAV4ZBG3"/>
<organism evidence="1 2">
    <name type="scientific">Methylobacterium bullatum</name>
    <dbReference type="NCBI Taxonomy" id="570505"/>
    <lineage>
        <taxon>Bacteria</taxon>
        <taxon>Pseudomonadati</taxon>
        <taxon>Pseudomonadota</taxon>
        <taxon>Alphaproteobacteria</taxon>
        <taxon>Hyphomicrobiales</taxon>
        <taxon>Methylobacteriaceae</taxon>
        <taxon>Methylobacterium</taxon>
    </lineage>
</organism>
<dbReference type="RefSeq" id="WP_192215658.1">
    <property type="nucleotide sequence ID" value="NZ_BPQF01000019.1"/>
</dbReference>
<evidence type="ECO:0000313" key="2">
    <source>
        <dbReference type="Proteomes" id="UP001055307"/>
    </source>
</evidence>
<sequence length="108" mass="11134">MSRIARSSQPLYQTVNRPVSWPVALSAPDGSAINLTGATAQAALVWGSTSKDLTVSLSAASSGRILLTGAAALTQDLPAGRLAELQLIVTDSQGVVTDYVWPVVGETP</sequence>
<evidence type="ECO:0008006" key="3">
    <source>
        <dbReference type="Google" id="ProtNLM"/>
    </source>
</evidence>
<proteinExistence type="predicted"/>
<comment type="caution">
    <text evidence="1">The sequence shown here is derived from an EMBL/GenBank/DDBJ whole genome shotgun (WGS) entry which is preliminary data.</text>
</comment>
<protein>
    <recommendedName>
        <fullName evidence="3">Cadherin-like beta sandwich domain-containing protein</fullName>
    </recommendedName>
</protein>
<accession>A0AAV4ZBG3</accession>
<keyword evidence="2" id="KW-1185">Reference proteome</keyword>
<evidence type="ECO:0000313" key="1">
    <source>
        <dbReference type="EMBL" id="GJD41317.1"/>
    </source>
</evidence>